<dbReference type="SUPFAM" id="SSF47384">
    <property type="entry name" value="Homodimeric domain of signal transducing histidine kinase"/>
    <property type="match status" value="1"/>
</dbReference>
<keyword evidence="9" id="KW-0902">Two-component regulatory system</keyword>
<protein>
    <recommendedName>
        <fullName evidence="3">histidine kinase</fullName>
        <ecNumber evidence="3">2.7.13.3</ecNumber>
    </recommendedName>
</protein>
<evidence type="ECO:0000256" key="6">
    <source>
        <dbReference type="ARBA" id="ARBA00022692"/>
    </source>
</evidence>
<dbReference type="Pfam" id="PF02518">
    <property type="entry name" value="HATPase_c"/>
    <property type="match status" value="1"/>
</dbReference>
<evidence type="ECO:0000256" key="11">
    <source>
        <dbReference type="SAM" id="Phobius"/>
    </source>
</evidence>
<evidence type="ECO:0000256" key="1">
    <source>
        <dbReference type="ARBA" id="ARBA00000085"/>
    </source>
</evidence>
<organism evidence="14 15">
    <name type="scientific">Aminobacter carboxidus</name>
    <dbReference type="NCBI Taxonomy" id="376165"/>
    <lineage>
        <taxon>Bacteria</taxon>
        <taxon>Pseudomonadati</taxon>
        <taxon>Pseudomonadota</taxon>
        <taxon>Alphaproteobacteria</taxon>
        <taxon>Hyphomicrobiales</taxon>
        <taxon>Phyllobacteriaceae</taxon>
        <taxon>Aminobacter</taxon>
    </lineage>
</organism>
<evidence type="ECO:0000313" key="14">
    <source>
        <dbReference type="EMBL" id="MBB6468670.1"/>
    </source>
</evidence>
<keyword evidence="6 11" id="KW-0812">Transmembrane</keyword>
<keyword evidence="7 14" id="KW-0418">Kinase</keyword>
<reference evidence="14 15" key="1">
    <citation type="submission" date="2020-08" db="EMBL/GenBank/DDBJ databases">
        <title>Genomic Encyclopedia of Type Strains, Phase IV (KMG-IV): sequencing the most valuable type-strain genomes for metagenomic binning, comparative biology and taxonomic classification.</title>
        <authorList>
            <person name="Goeker M."/>
        </authorList>
    </citation>
    <scope>NUCLEOTIDE SEQUENCE [LARGE SCALE GENOMIC DNA]</scope>
    <source>
        <strain evidence="14 15">DSM 17454</strain>
    </source>
</reference>
<evidence type="ECO:0000256" key="2">
    <source>
        <dbReference type="ARBA" id="ARBA00004141"/>
    </source>
</evidence>
<dbReference type="InterPro" id="IPR003594">
    <property type="entry name" value="HATPase_dom"/>
</dbReference>
<dbReference type="Gene3D" id="1.10.287.130">
    <property type="match status" value="1"/>
</dbReference>
<dbReference type="Proteomes" id="UP000532373">
    <property type="component" value="Unassembled WGS sequence"/>
</dbReference>
<keyword evidence="8 11" id="KW-1133">Transmembrane helix</keyword>
<dbReference type="AlphaFoldDB" id="A0A8E2BG18"/>
<accession>A0A8E2BG18</accession>
<dbReference type="PANTHER" id="PTHR45436:SF15">
    <property type="entry name" value="SENSOR HISTIDINE KINASE CUSS"/>
    <property type="match status" value="1"/>
</dbReference>
<dbReference type="PRINTS" id="PR00344">
    <property type="entry name" value="BCTRLSENSOR"/>
</dbReference>
<dbReference type="SMART" id="SM00388">
    <property type="entry name" value="HisKA"/>
    <property type="match status" value="1"/>
</dbReference>
<dbReference type="InterPro" id="IPR036097">
    <property type="entry name" value="HisK_dim/P_sf"/>
</dbReference>
<dbReference type="InterPro" id="IPR003660">
    <property type="entry name" value="HAMP_dom"/>
</dbReference>
<dbReference type="CDD" id="cd00082">
    <property type="entry name" value="HisKA"/>
    <property type="match status" value="1"/>
</dbReference>
<dbReference type="PROSITE" id="PS50109">
    <property type="entry name" value="HIS_KIN"/>
    <property type="match status" value="1"/>
</dbReference>
<dbReference type="InterPro" id="IPR050428">
    <property type="entry name" value="TCS_sensor_his_kinase"/>
</dbReference>
<dbReference type="GO" id="GO:0000155">
    <property type="term" value="F:phosphorelay sensor kinase activity"/>
    <property type="evidence" value="ECO:0007669"/>
    <property type="project" value="InterPro"/>
</dbReference>
<dbReference type="InterPro" id="IPR036890">
    <property type="entry name" value="HATPase_C_sf"/>
</dbReference>
<dbReference type="InterPro" id="IPR003661">
    <property type="entry name" value="HisK_dim/P_dom"/>
</dbReference>
<comment type="subcellular location">
    <subcellularLocation>
        <location evidence="2">Membrane</location>
        <topology evidence="2">Multi-pass membrane protein</topology>
    </subcellularLocation>
</comment>
<keyword evidence="4" id="KW-0597">Phosphoprotein</keyword>
<dbReference type="RefSeq" id="WP_184771395.1">
    <property type="nucleotide sequence ID" value="NZ_JACHGI010000011.1"/>
</dbReference>
<evidence type="ECO:0000256" key="3">
    <source>
        <dbReference type="ARBA" id="ARBA00012438"/>
    </source>
</evidence>
<evidence type="ECO:0000256" key="4">
    <source>
        <dbReference type="ARBA" id="ARBA00022553"/>
    </source>
</evidence>
<dbReference type="InterPro" id="IPR004358">
    <property type="entry name" value="Sig_transdc_His_kin-like_C"/>
</dbReference>
<dbReference type="InterPro" id="IPR005467">
    <property type="entry name" value="His_kinase_dom"/>
</dbReference>
<evidence type="ECO:0000256" key="10">
    <source>
        <dbReference type="ARBA" id="ARBA00023136"/>
    </source>
</evidence>
<proteinExistence type="predicted"/>
<comment type="caution">
    <text evidence="14">The sequence shown here is derived from an EMBL/GenBank/DDBJ whole genome shotgun (WGS) entry which is preliminary data.</text>
</comment>
<sequence>MKKLRPTSLQWQLVRRLILLQAATLFTFVGLIWLVLFLLEPRLLSDNETAVEAVSGAVARDASGNLSLRDTKEMHEARKNYPNLWLVVRDEAGKTLRLGEVPDAYAGEDLRIPWGVEYAFLRFPVYDVRPDSILANRQTAAGAVQILTSTILSRTETNGVDVTFQVSLDGTRNADGQIEWMKIGPTVALIIVAFLAPFFIVMGGTTLVATPTVVRRSLAGLVATATQAGRIDIDNRGVQLPTANVPAEVAPLVQAFNNALSRLGQGYDQRNRFLTDAAHELRTPIAILRTRAELLREDPESARLLKDIERLSHLAQQLLDRQVLDQSAGPREIVDLVEFARHLAADFAPLALSAGYDFSFEPAASSVLVNIQPSQIQQAVTNLLRNAIDHGGGEGIISVVVDAKGGLEIHDEGPGIPDDEHERVFQPFYRLRPRNSGAGLGLNLAREIARLHGGSIEILVGQWRGARIRLQLPLLQGQAGFLGAKSDLARQGS</sequence>
<comment type="catalytic activity">
    <reaction evidence="1">
        <text>ATP + protein L-histidine = ADP + protein N-phospho-L-histidine.</text>
        <dbReference type="EC" id="2.7.13.3"/>
    </reaction>
</comment>
<evidence type="ECO:0000256" key="8">
    <source>
        <dbReference type="ARBA" id="ARBA00022989"/>
    </source>
</evidence>
<name>A0A8E2BG18_9HYPH</name>
<feature type="transmembrane region" description="Helical" evidence="11">
    <location>
        <begin position="187"/>
        <end position="209"/>
    </location>
</feature>
<keyword evidence="5" id="KW-0808">Transferase</keyword>
<dbReference type="EC" id="2.7.13.3" evidence="3"/>
<feature type="domain" description="Histidine kinase" evidence="12">
    <location>
        <begin position="276"/>
        <end position="476"/>
    </location>
</feature>
<feature type="transmembrane region" description="Helical" evidence="11">
    <location>
        <begin position="18"/>
        <end position="39"/>
    </location>
</feature>
<dbReference type="EMBL" id="JACHGI010000011">
    <property type="protein sequence ID" value="MBB6468670.1"/>
    <property type="molecule type" value="Genomic_DNA"/>
</dbReference>
<dbReference type="PANTHER" id="PTHR45436">
    <property type="entry name" value="SENSOR HISTIDINE KINASE YKOH"/>
    <property type="match status" value="1"/>
</dbReference>
<evidence type="ECO:0000259" key="13">
    <source>
        <dbReference type="PROSITE" id="PS50885"/>
    </source>
</evidence>
<keyword evidence="10 11" id="KW-0472">Membrane</keyword>
<evidence type="ECO:0000256" key="5">
    <source>
        <dbReference type="ARBA" id="ARBA00022679"/>
    </source>
</evidence>
<dbReference type="GO" id="GO:0005886">
    <property type="term" value="C:plasma membrane"/>
    <property type="evidence" value="ECO:0007669"/>
    <property type="project" value="TreeGrafter"/>
</dbReference>
<evidence type="ECO:0000256" key="9">
    <source>
        <dbReference type="ARBA" id="ARBA00023012"/>
    </source>
</evidence>
<dbReference type="Pfam" id="PF00512">
    <property type="entry name" value="HisKA"/>
    <property type="match status" value="1"/>
</dbReference>
<dbReference type="SUPFAM" id="SSF55874">
    <property type="entry name" value="ATPase domain of HSP90 chaperone/DNA topoisomerase II/histidine kinase"/>
    <property type="match status" value="1"/>
</dbReference>
<dbReference type="CDD" id="cd00075">
    <property type="entry name" value="HATPase"/>
    <property type="match status" value="1"/>
</dbReference>
<evidence type="ECO:0000259" key="12">
    <source>
        <dbReference type="PROSITE" id="PS50109"/>
    </source>
</evidence>
<feature type="domain" description="HAMP" evidence="13">
    <location>
        <begin position="215"/>
        <end position="268"/>
    </location>
</feature>
<gene>
    <name evidence="14" type="ORF">HNQ96_004554</name>
</gene>
<dbReference type="PROSITE" id="PS50885">
    <property type="entry name" value="HAMP"/>
    <property type="match status" value="1"/>
</dbReference>
<evidence type="ECO:0000256" key="7">
    <source>
        <dbReference type="ARBA" id="ARBA00022777"/>
    </source>
</evidence>
<dbReference type="Gene3D" id="3.30.565.10">
    <property type="entry name" value="Histidine kinase-like ATPase, C-terminal domain"/>
    <property type="match status" value="1"/>
</dbReference>
<evidence type="ECO:0000313" key="15">
    <source>
        <dbReference type="Proteomes" id="UP000532373"/>
    </source>
</evidence>
<dbReference type="SMART" id="SM00387">
    <property type="entry name" value="HATPase_c"/>
    <property type="match status" value="1"/>
</dbReference>